<dbReference type="EMBL" id="POWF01000008">
    <property type="protein sequence ID" value="PNQ72447.1"/>
    <property type="molecule type" value="Genomic_DNA"/>
</dbReference>
<evidence type="ECO:0008006" key="4">
    <source>
        <dbReference type="Google" id="ProtNLM"/>
    </source>
</evidence>
<sequence>MENNTTSIKPFAYNYGLYLGALSIIMLVIMYIFEIDKSWPLSITSIALTITIYVIALRAFKNANNGQLKLGQAMKLGLAMAVIGGLVSAIYSYVHYSMIYPEFIENIRDESVKQMLERSPDMTNEQIEQASKINNMFTSPFAMSTFSLIGSLFFGIIISLIAGLIMKSDD</sequence>
<feature type="transmembrane region" description="Helical" evidence="1">
    <location>
        <begin position="141"/>
        <end position="165"/>
    </location>
</feature>
<feature type="transmembrane region" description="Helical" evidence="1">
    <location>
        <begin position="12"/>
        <end position="33"/>
    </location>
</feature>
<dbReference type="AlphaFoldDB" id="A0A2K1DWM8"/>
<proteinExistence type="predicted"/>
<organism evidence="2 3">
    <name type="scientific">Hanstruepera neustonica</name>
    <dbReference type="NCBI Taxonomy" id="1445657"/>
    <lineage>
        <taxon>Bacteria</taxon>
        <taxon>Pseudomonadati</taxon>
        <taxon>Bacteroidota</taxon>
        <taxon>Flavobacteriia</taxon>
        <taxon>Flavobacteriales</taxon>
        <taxon>Flavobacteriaceae</taxon>
        <taxon>Hanstruepera</taxon>
    </lineage>
</organism>
<evidence type="ECO:0000313" key="3">
    <source>
        <dbReference type="Proteomes" id="UP000236641"/>
    </source>
</evidence>
<dbReference type="Proteomes" id="UP000236641">
    <property type="component" value="Unassembled WGS sequence"/>
</dbReference>
<dbReference type="RefSeq" id="WP_103052691.1">
    <property type="nucleotide sequence ID" value="NZ_POWF01000008.1"/>
</dbReference>
<dbReference type="Pfam" id="PF13858">
    <property type="entry name" value="DUF4199"/>
    <property type="match status" value="1"/>
</dbReference>
<reference evidence="2 3" key="1">
    <citation type="submission" date="2018-01" db="EMBL/GenBank/DDBJ databases">
        <title>The draft genome of Hanstruepera neustonica JCM19743.</title>
        <authorList>
            <person name="He R.-H."/>
            <person name="Du Z.-J."/>
        </authorList>
    </citation>
    <scope>NUCLEOTIDE SEQUENCE [LARGE SCALE GENOMIC DNA]</scope>
    <source>
        <strain evidence="2 3">JCM19743</strain>
    </source>
</reference>
<accession>A0A2K1DWM8</accession>
<evidence type="ECO:0000313" key="2">
    <source>
        <dbReference type="EMBL" id="PNQ72447.1"/>
    </source>
</evidence>
<protein>
    <recommendedName>
        <fullName evidence="4">DUF4199 domain-containing protein</fullName>
    </recommendedName>
</protein>
<evidence type="ECO:0000256" key="1">
    <source>
        <dbReference type="SAM" id="Phobius"/>
    </source>
</evidence>
<feature type="transmembrane region" description="Helical" evidence="1">
    <location>
        <begin position="76"/>
        <end position="94"/>
    </location>
</feature>
<keyword evidence="1" id="KW-0472">Membrane</keyword>
<keyword evidence="1" id="KW-0812">Transmembrane</keyword>
<gene>
    <name evidence="2" type="ORF">C1T31_11685</name>
</gene>
<feature type="transmembrane region" description="Helical" evidence="1">
    <location>
        <begin position="39"/>
        <end position="56"/>
    </location>
</feature>
<dbReference type="OrthoDB" id="1122768at2"/>
<dbReference type="InterPro" id="IPR025250">
    <property type="entry name" value="DUF4199"/>
</dbReference>
<name>A0A2K1DWM8_9FLAO</name>
<keyword evidence="3" id="KW-1185">Reference proteome</keyword>
<comment type="caution">
    <text evidence="2">The sequence shown here is derived from an EMBL/GenBank/DDBJ whole genome shotgun (WGS) entry which is preliminary data.</text>
</comment>
<keyword evidence="1" id="KW-1133">Transmembrane helix</keyword>